<dbReference type="InterPro" id="IPR052641">
    <property type="entry name" value="AKAP7_isoform_gamma"/>
</dbReference>
<dbReference type="InterPro" id="IPR009097">
    <property type="entry name" value="Cyclic_Pdiesterase"/>
</dbReference>
<dbReference type="Proteomes" id="UP000735302">
    <property type="component" value="Unassembled WGS sequence"/>
</dbReference>
<dbReference type="GO" id="GO:0034237">
    <property type="term" value="F:protein kinase A regulatory subunit binding"/>
    <property type="evidence" value="ECO:0007669"/>
    <property type="project" value="TreeGrafter"/>
</dbReference>
<reference evidence="2 3" key="1">
    <citation type="journal article" date="2021" name="Elife">
        <title>Chloroplast acquisition without the gene transfer in kleptoplastic sea slugs, Plakobranchus ocellatus.</title>
        <authorList>
            <person name="Maeda T."/>
            <person name="Takahashi S."/>
            <person name="Yoshida T."/>
            <person name="Shimamura S."/>
            <person name="Takaki Y."/>
            <person name="Nagai Y."/>
            <person name="Toyoda A."/>
            <person name="Suzuki Y."/>
            <person name="Arimoto A."/>
            <person name="Ishii H."/>
            <person name="Satoh N."/>
            <person name="Nishiyama T."/>
            <person name="Hasebe M."/>
            <person name="Maruyama T."/>
            <person name="Minagawa J."/>
            <person name="Obokata J."/>
            <person name="Shigenobu S."/>
        </authorList>
    </citation>
    <scope>NUCLEOTIDE SEQUENCE [LARGE SCALE GENOMIC DNA]</scope>
</reference>
<organism evidence="2 3">
    <name type="scientific">Plakobranchus ocellatus</name>
    <dbReference type="NCBI Taxonomy" id="259542"/>
    <lineage>
        <taxon>Eukaryota</taxon>
        <taxon>Metazoa</taxon>
        <taxon>Spiralia</taxon>
        <taxon>Lophotrochozoa</taxon>
        <taxon>Mollusca</taxon>
        <taxon>Gastropoda</taxon>
        <taxon>Heterobranchia</taxon>
        <taxon>Euthyneura</taxon>
        <taxon>Panpulmonata</taxon>
        <taxon>Sacoglossa</taxon>
        <taxon>Placobranchoidea</taxon>
        <taxon>Plakobranchidae</taxon>
        <taxon>Plakobranchus</taxon>
    </lineage>
</organism>
<evidence type="ECO:0000313" key="2">
    <source>
        <dbReference type="EMBL" id="GFO34391.1"/>
    </source>
</evidence>
<evidence type="ECO:0000313" key="3">
    <source>
        <dbReference type="Proteomes" id="UP000735302"/>
    </source>
</evidence>
<dbReference type="AlphaFoldDB" id="A0AAV4CR69"/>
<gene>
    <name evidence="2" type="ORF">PoB_006089600</name>
</gene>
<dbReference type="Pfam" id="PF10469">
    <property type="entry name" value="AKAP7_NLS"/>
    <property type="match status" value="1"/>
</dbReference>
<dbReference type="PANTHER" id="PTHR15934:SF2">
    <property type="entry name" value="A-KINASE ANCHOR PROTEIN 7-LIKE PHOSPHOESTERASE DOMAIN-CONTAINING PROTEIN"/>
    <property type="match status" value="1"/>
</dbReference>
<feature type="domain" description="A-kinase anchor protein 7-like phosphoesterase" evidence="1">
    <location>
        <begin position="23"/>
        <end position="105"/>
    </location>
</feature>
<dbReference type="Gene3D" id="3.90.1140.10">
    <property type="entry name" value="Cyclic phosphodiesterase"/>
    <property type="match status" value="1"/>
</dbReference>
<keyword evidence="3" id="KW-1185">Reference proteome</keyword>
<protein>
    <submittedName>
        <fullName evidence="2">A-kinase anchor protein 7 isoform gamma</fullName>
    </submittedName>
</protein>
<dbReference type="GO" id="GO:0010738">
    <property type="term" value="P:regulation of protein kinase A signaling"/>
    <property type="evidence" value="ECO:0007669"/>
    <property type="project" value="TreeGrafter"/>
</dbReference>
<dbReference type="EMBL" id="BLXT01006896">
    <property type="protein sequence ID" value="GFO34391.1"/>
    <property type="molecule type" value="Genomic_DNA"/>
</dbReference>
<evidence type="ECO:0000259" key="1">
    <source>
        <dbReference type="Pfam" id="PF10469"/>
    </source>
</evidence>
<name>A0AAV4CR69_9GAST</name>
<comment type="caution">
    <text evidence="2">The sequence shown here is derived from an EMBL/GenBank/DDBJ whole genome shotgun (WGS) entry which is preliminary data.</text>
</comment>
<dbReference type="PANTHER" id="PTHR15934">
    <property type="entry name" value="RNA 2',3'-CYCLIC PHOSPHODIESTERASE"/>
    <property type="match status" value="1"/>
</dbReference>
<sequence length="109" mass="12750">MKIYTASNSNDIIGSFLLSPLYVLKDELRNSGVNVVERHDFLPHVTILKINTMRARKAKVEKINPWLYVNLKDKMFGQQTVDSVHLCKMGYERRWDGFYNTPAEIIFRT</sequence>
<dbReference type="GO" id="GO:0005829">
    <property type="term" value="C:cytosol"/>
    <property type="evidence" value="ECO:0007669"/>
    <property type="project" value="TreeGrafter"/>
</dbReference>
<proteinExistence type="predicted"/>
<dbReference type="InterPro" id="IPR019510">
    <property type="entry name" value="AKAP7-like_phosphoesterase"/>
</dbReference>
<accession>A0AAV4CR69</accession>
<dbReference type="SUPFAM" id="SSF55144">
    <property type="entry name" value="LigT-like"/>
    <property type="match status" value="1"/>
</dbReference>